<dbReference type="EMBL" id="MHFR01000043">
    <property type="protein sequence ID" value="OGW97149.1"/>
    <property type="molecule type" value="Genomic_DNA"/>
</dbReference>
<feature type="domain" description="Helix-turn-helix" evidence="1">
    <location>
        <begin position="6"/>
        <end position="54"/>
    </location>
</feature>
<dbReference type="SUPFAM" id="SSF46955">
    <property type="entry name" value="Putative DNA-binding domain"/>
    <property type="match status" value="1"/>
</dbReference>
<dbReference type="Proteomes" id="UP000178187">
    <property type="component" value="Unassembled WGS sequence"/>
</dbReference>
<dbReference type="InterPro" id="IPR010093">
    <property type="entry name" value="SinI_DNA-bd"/>
</dbReference>
<dbReference type="GO" id="GO:0003677">
    <property type="term" value="F:DNA binding"/>
    <property type="evidence" value="ECO:0007669"/>
    <property type="project" value="InterPro"/>
</dbReference>
<comment type="caution">
    <text evidence="2">The sequence shown here is derived from an EMBL/GenBank/DDBJ whole genome shotgun (WGS) entry which is preliminary data.</text>
</comment>
<name>A0A1G1KX30_9BACT</name>
<organism evidence="2 3">
    <name type="scientific">Candidatus Danuiimicrobium aquiferis</name>
    <dbReference type="NCBI Taxonomy" id="1801832"/>
    <lineage>
        <taxon>Bacteria</taxon>
        <taxon>Pseudomonadati</taxon>
        <taxon>Candidatus Omnitrophota</taxon>
        <taxon>Candidatus Danuiimicrobium</taxon>
    </lineage>
</organism>
<dbReference type="AlphaFoldDB" id="A0A1G1KX30"/>
<evidence type="ECO:0000259" key="1">
    <source>
        <dbReference type="Pfam" id="PF12728"/>
    </source>
</evidence>
<evidence type="ECO:0000313" key="3">
    <source>
        <dbReference type="Proteomes" id="UP000178187"/>
    </source>
</evidence>
<reference evidence="2 3" key="1">
    <citation type="journal article" date="2016" name="Nat. Commun.">
        <title>Thousands of microbial genomes shed light on interconnected biogeochemical processes in an aquifer system.</title>
        <authorList>
            <person name="Anantharaman K."/>
            <person name="Brown C.T."/>
            <person name="Hug L.A."/>
            <person name="Sharon I."/>
            <person name="Castelle C.J."/>
            <person name="Probst A.J."/>
            <person name="Thomas B.C."/>
            <person name="Singh A."/>
            <person name="Wilkins M.J."/>
            <person name="Karaoz U."/>
            <person name="Brodie E.L."/>
            <person name="Williams K.H."/>
            <person name="Hubbard S.S."/>
            <person name="Banfield J.F."/>
        </authorList>
    </citation>
    <scope>NUCLEOTIDE SEQUENCE [LARGE SCALE GENOMIC DNA]</scope>
</reference>
<dbReference type="InterPro" id="IPR041657">
    <property type="entry name" value="HTH_17"/>
</dbReference>
<sequence>MEGKLISIKETAIQLGVSINTLYSWVYLRKIEYVKIGRLLKFKQGVIDEFITGHTVPLRERKKRLF</sequence>
<gene>
    <name evidence="2" type="ORF">A3G33_08215</name>
</gene>
<dbReference type="Pfam" id="PF12728">
    <property type="entry name" value="HTH_17"/>
    <property type="match status" value="1"/>
</dbReference>
<dbReference type="InterPro" id="IPR009061">
    <property type="entry name" value="DNA-bd_dom_put_sf"/>
</dbReference>
<evidence type="ECO:0000313" key="2">
    <source>
        <dbReference type="EMBL" id="OGW97149.1"/>
    </source>
</evidence>
<accession>A0A1G1KX30</accession>
<protein>
    <recommendedName>
        <fullName evidence="1">Helix-turn-helix domain-containing protein</fullName>
    </recommendedName>
</protein>
<proteinExistence type="predicted"/>
<dbReference type="NCBIfam" id="TIGR01764">
    <property type="entry name" value="excise"/>
    <property type="match status" value="1"/>
</dbReference>